<evidence type="ECO:0000256" key="1">
    <source>
        <dbReference type="SAM" id="SignalP"/>
    </source>
</evidence>
<evidence type="ECO:0000313" key="3">
    <source>
        <dbReference type="Proteomes" id="UP000003136"/>
    </source>
</evidence>
<feature type="chain" id="PRO_5002853737" evidence="1">
    <location>
        <begin position="38"/>
        <end position="167"/>
    </location>
</feature>
<protein>
    <submittedName>
        <fullName evidence="2">Uncharacterized protein</fullName>
    </submittedName>
</protein>
<dbReference type="Proteomes" id="UP000003136">
    <property type="component" value="Unassembled WGS sequence"/>
</dbReference>
<dbReference type="STRING" id="483218.BACPEC_02517"/>
<accession>B7AUW9</accession>
<dbReference type="HOGENOM" id="CLU_1591314_0_0_9"/>
<dbReference type="AlphaFoldDB" id="B7AUW9"/>
<dbReference type="EMBL" id="ABVQ01000037">
    <property type="protein sequence ID" value="EEC56010.1"/>
    <property type="molecule type" value="Genomic_DNA"/>
</dbReference>
<keyword evidence="1" id="KW-0732">Signal</keyword>
<gene>
    <name evidence="2" type="ORF">BACPEC_02517</name>
</gene>
<reference evidence="2 3" key="1">
    <citation type="submission" date="2008-11" db="EMBL/GenBank/DDBJ databases">
        <title>Draft genome sequence of Bacteroides pectinophilus (ATCC 43243).</title>
        <authorList>
            <person name="Sudarsanam P."/>
            <person name="Ley R."/>
            <person name="Guruge J."/>
            <person name="Turnbaugh P.J."/>
            <person name="Mahowald M."/>
            <person name="Liep D."/>
            <person name="Gordon J."/>
        </authorList>
    </citation>
    <scope>NUCLEOTIDE SEQUENCE [LARGE SCALE GENOMIC DNA]</scope>
    <source>
        <strain evidence="2 3">ATCC 43243</strain>
    </source>
</reference>
<evidence type="ECO:0000313" key="2">
    <source>
        <dbReference type="EMBL" id="EEC56010.1"/>
    </source>
</evidence>
<feature type="signal peptide" evidence="1">
    <location>
        <begin position="1"/>
        <end position="37"/>
    </location>
</feature>
<name>B7AUW9_9FIRM</name>
<reference evidence="2 3" key="2">
    <citation type="submission" date="2008-11" db="EMBL/GenBank/DDBJ databases">
        <authorList>
            <person name="Fulton L."/>
            <person name="Clifton S."/>
            <person name="Fulton B."/>
            <person name="Xu J."/>
            <person name="Minx P."/>
            <person name="Pepin K.H."/>
            <person name="Johnson M."/>
            <person name="Bhonagiri V."/>
            <person name="Nash W.E."/>
            <person name="Mardis E.R."/>
            <person name="Wilson R.K."/>
        </authorList>
    </citation>
    <scope>NUCLEOTIDE SEQUENCE [LARGE SCALE GENOMIC DNA]</scope>
    <source>
        <strain evidence="2 3">ATCC 43243</strain>
    </source>
</reference>
<keyword evidence="3" id="KW-1185">Reference proteome</keyword>
<proteinExistence type="predicted"/>
<organism evidence="2 3">
    <name type="scientific">[Bacteroides] pectinophilus ATCC 43243</name>
    <dbReference type="NCBI Taxonomy" id="483218"/>
    <lineage>
        <taxon>Bacteria</taxon>
        <taxon>Bacillati</taxon>
        <taxon>Bacillota</taxon>
        <taxon>Clostridia</taxon>
        <taxon>Eubacteriales</taxon>
    </lineage>
</organism>
<sequence>MNIFRKKARTGAAILSAAALLAGIFAGVPRGVTVANAADTADTAGTGSAVVYAGDSANDTTDQIITGDMLVSGINKPVPEEEFDRTGYVENASAAAFEIKSINWCDRIGREIAENEVADYGTYYYIILELTAKDGYIFDKQKAASQVDIGYWASPWRYDISDDQKPL</sequence>
<comment type="caution">
    <text evidence="2">The sequence shown here is derived from an EMBL/GenBank/DDBJ whole genome shotgun (WGS) entry which is preliminary data.</text>
</comment>